<dbReference type="AlphaFoldDB" id="A0A850QAN7"/>
<organism evidence="1 2">
    <name type="scientific">Donghicola mangrovi</name>
    <dbReference type="NCBI Taxonomy" id="2729614"/>
    <lineage>
        <taxon>Bacteria</taxon>
        <taxon>Pseudomonadati</taxon>
        <taxon>Pseudomonadota</taxon>
        <taxon>Alphaproteobacteria</taxon>
        <taxon>Rhodobacterales</taxon>
        <taxon>Roseobacteraceae</taxon>
        <taxon>Donghicola</taxon>
    </lineage>
</organism>
<protein>
    <submittedName>
        <fullName evidence="1">Uncharacterized protein</fullName>
    </submittedName>
</protein>
<dbReference type="EMBL" id="JABCJE010000014">
    <property type="protein sequence ID" value="NVO25382.1"/>
    <property type="molecule type" value="Genomic_DNA"/>
</dbReference>
<dbReference type="Proteomes" id="UP000592216">
    <property type="component" value="Unassembled WGS sequence"/>
</dbReference>
<name>A0A850QAN7_9RHOB</name>
<dbReference type="RefSeq" id="WP_177158918.1">
    <property type="nucleotide sequence ID" value="NZ_JABCJE010000014.1"/>
</dbReference>
<gene>
    <name evidence="1" type="ORF">HJ536_18650</name>
</gene>
<reference evidence="1 2" key="1">
    <citation type="submission" date="2020-04" db="EMBL/GenBank/DDBJ databases">
        <title>Donghicola sp., a member of the Rhodobacteraceae family isolated from mangrove forest in Thailand.</title>
        <authorList>
            <person name="Charoenyingcharoen P."/>
            <person name="Yukphan P."/>
        </authorList>
    </citation>
    <scope>NUCLEOTIDE SEQUENCE [LARGE SCALE GENOMIC DNA]</scope>
    <source>
        <strain evidence="1 2">B5-SW-15</strain>
    </source>
</reference>
<sequence length="152" mass="16746">MALSSFIAPNPSEASRGVRYRYASHNLRFQLNRAGENEAQFLARISKAAEQPDGPASDEDDLWDFGSNRRHVGSLHIDQLTCKASDLARRNLLAVHPVTGWWKSKKLLYEGLPSVRYALIVEIDAGELEAELYAEVQAAVEALIAAQAVIAV</sequence>
<comment type="caution">
    <text evidence="1">The sequence shown here is derived from an EMBL/GenBank/DDBJ whole genome shotgun (WGS) entry which is preliminary data.</text>
</comment>
<evidence type="ECO:0000313" key="2">
    <source>
        <dbReference type="Proteomes" id="UP000592216"/>
    </source>
</evidence>
<evidence type="ECO:0000313" key="1">
    <source>
        <dbReference type="EMBL" id="NVO25382.1"/>
    </source>
</evidence>
<accession>A0A850QAN7</accession>
<proteinExistence type="predicted"/>